<gene>
    <name evidence="1" type="ORF">E2C01_086194</name>
</gene>
<proteinExistence type="predicted"/>
<keyword evidence="2" id="KW-1185">Reference proteome</keyword>
<dbReference type="EMBL" id="VSRR010086844">
    <property type="protein sequence ID" value="MPC91175.1"/>
    <property type="molecule type" value="Genomic_DNA"/>
</dbReference>
<sequence length="65" mass="7235">MQLQKLMWGIKIVKTVAINLLAPLDPFLIHSPALLTASATISEQRQHGFKVPSHLSEALAFHLVY</sequence>
<evidence type="ECO:0000313" key="2">
    <source>
        <dbReference type="Proteomes" id="UP000324222"/>
    </source>
</evidence>
<dbReference type="Proteomes" id="UP000324222">
    <property type="component" value="Unassembled WGS sequence"/>
</dbReference>
<accession>A0A5B7J908</accession>
<organism evidence="1 2">
    <name type="scientific">Portunus trituberculatus</name>
    <name type="common">Swimming crab</name>
    <name type="synonym">Neptunus trituberculatus</name>
    <dbReference type="NCBI Taxonomy" id="210409"/>
    <lineage>
        <taxon>Eukaryota</taxon>
        <taxon>Metazoa</taxon>
        <taxon>Ecdysozoa</taxon>
        <taxon>Arthropoda</taxon>
        <taxon>Crustacea</taxon>
        <taxon>Multicrustacea</taxon>
        <taxon>Malacostraca</taxon>
        <taxon>Eumalacostraca</taxon>
        <taxon>Eucarida</taxon>
        <taxon>Decapoda</taxon>
        <taxon>Pleocyemata</taxon>
        <taxon>Brachyura</taxon>
        <taxon>Eubrachyura</taxon>
        <taxon>Portunoidea</taxon>
        <taxon>Portunidae</taxon>
        <taxon>Portuninae</taxon>
        <taxon>Portunus</taxon>
    </lineage>
</organism>
<comment type="caution">
    <text evidence="1">The sequence shown here is derived from an EMBL/GenBank/DDBJ whole genome shotgun (WGS) entry which is preliminary data.</text>
</comment>
<protein>
    <submittedName>
        <fullName evidence="1">Uncharacterized protein</fullName>
    </submittedName>
</protein>
<evidence type="ECO:0000313" key="1">
    <source>
        <dbReference type="EMBL" id="MPC91175.1"/>
    </source>
</evidence>
<reference evidence="1 2" key="1">
    <citation type="submission" date="2019-05" db="EMBL/GenBank/DDBJ databases">
        <title>Another draft genome of Portunus trituberculatus and its Hox gene families provides insights of decapod evolution.</title>
        <authorList>
            <person name="Jeong J.-H."/>
            <person name="Song I."/>
            <person name="Kim S."/>
            <person name="Choi T."/>
            <person name="Kim D."/>
            <person name="Ryu S."/>
            <person name="Kim W."/>
        </authorList>
    </citation>
    <scope>NUCLEOTIDE SEQUENCE [LARGE SCALE GENOMIC DNA]</scope>
    <source>
        <tissue evidence="1">Muscle</tissue>
    </source>
</reference>
<dbReference type="AlphaFoldDB" id="A0A5B7J908"/>
<name>A0A5B7J908_PORTR</name>